<proteinExistence type="predicted"/>
<dbReference type="PANTHER" id="PTHR33063">
    <property type="entry name" value="OS02G0583500 PROTEIN"/>
    <property type="match status" value="1"/>
</dbReference>
<name>J3L0T3_ORYBR</name>
<dbReference type="eggNOG" id="ENOG502STEV">
    <property type="taxonomic scope" value="Eukaryota"/>
</dbReference>
<evidence type="ECO:0000313" key="2">
    <source>
        <dbReference type="EnsemblPlants" id="OB01G28390.1"/>
    </source>
</evidence>
<dbReference type="Gramene" id="OB01G28390.1">
    <property type="protein sequence ID" value="OB01G28390.1"/>
    <property type="gene ID" value="OB01G28390"/>
</dbReference>
<sequence>MERIRTCMRNSRLFHSLGIKEAAEILKKSRPNAIDATRDDSGSLYLPEDGEDVEQGVFDKEAMQDLEFEVSKRSAQNVSILAGGSRKSKRVMAVATQDQDQPGRITRQRTRDLATAREDTTADPQDGPTEDGLMATNANAQANNQNELSTEGNKSHVSRHVGRDLDNISRGLSNKIPMHIVEGNLWPEVPLQAAKLASEAGIILRNHVHIFIHWKHYKSEENEGVSNLALTTKSVVNSHQRRC</sequence>
<evidence type="ECO:0000256" key="1">
    <source>
        <dbReference type="SAM" id="MobiDB-lite"/>
    </source>
</evidence>
<feature type="region of interest" description="Disordered" evidence="1">
    <location>
        <begin position="95"/>
        <end position="134"/>
    </location>
</feature>
<dbReference type="EnsemblPlants" id="OB01G28390.1">
    <property type="protein sequence ID" value="OB01G28390.1"/>
    <property type="gene ID" value="OB01G28390"/>
</dbReference>
<protein>
    <submittedName>
        <fullName evidence="2">Uncharacterized protein</fullName>
    </submittedName>
</protein>
<evidence type="ECO:0000313" key="3">
    <source>
        <dbReference type="Proteomes" id="UP000006038"/>
    </source>
</evidence>
<dbReference type="OMA" id="HYKSEEN"/>
<dbReference type="HOGENOM" id="CLU_026612_5_0_1"/>
<dbReference type="AlphaFoldDB" id="J3L0T3"/>
<accession>J3L0T3</accession>
<feature type="compositionally biased region" description="Basic and acidic residues" evidence="1">
    <location>
        <begin position="109"/>
        <end position="120"/>
    </location>
</feature>
<dbReference type="Proteomes" id="UP000006038">
    <property type="component" value="Chromosome 1"/>
</dbReference>
<dbReference type="PANTHER" id="PTHR33063:SF15">
    <property type="entry name" value="TRANSPOSASE, PTTA_EN_SPM, PLANT"/>
    <property type="match status" value="1"/>
</dbReference>
<keyword evidence="3" id="KW-1185">Reference proteome</keyword>
<organism evidence="2">
    <name type="scientific">Oryza brachyantha</name>
    <name type="common">malo sina</name>
    <dbReference type="NCBI Taxonomy" id="4533"/>
    <lineage>
        <taxon>Eukaryota</taxon>
        <taxon>Viridiplantae</taxon>
        <taxon>Streptophyta</taxon>
        <taxon>Embryophyta</taxon>
        <taxon>Tracheophyta</taxon>
        <taxon>Spermatophyta</taxon>
        <taxon>Magnoliopsida</taxon>
        <taxon>Liliopsida</taxon>
        <taxon>Poales</taxon>
        <taxon>Poaceae</taxon>
        <taxon>BOP clade</taxon>
        <taxon>Oryzoideae</taxon>
        <taxon>Oryzeae</taxon>
        <taxon>Oryzinae</taxon>
        <taxon>Oryza</taxon>
    </lineage>
</organism>
<reference evidence="2" key="2">
    <citation type="submission" date="2013-04" db="UniProtKB">
        <authorList>
            <consortium name="EnsemblPlants"/>
        </authorList>
    </citation>
    <scope>IDENTIFICATION</scope>
</reference>
<reference evidence="2" key="1">
    <citation type="journal article" date="2013" name="Nat. Commun.">
        <title>Whole-genome sequencing of Oryza brachyantha reveals mechanisms underlying Oryza genome evolution.</title>
        <authorList>
            <person name="Chen J."/>
            <person name="Huang Q."/>
            <person name="Gao D."/>
            <person name="Wang J."/>
            <person name="Lang Y."/>
            <person name="Liu T."/>
            <person name="Li B."/>
            <person name="Bai Z."/>
            <person name="Luis Goicoechea J."/>
            <person name="Liang C."/>
            <person name="Chen C."/>
            <person name="Zhang W."/>
            <person name="Sun S."/>
            <person name="Liao Y."/>
            <person name="Zhang X."/>
            <person name="Yang L."/>
            <person name="Song C."/>
            <person name="Wang M."/>
            <person name="Shi J."/>
            <person name="Liu G."/>
            <person name="Liu J."/>
            <person name="Zhou H."/>
            <person name="Zhou W."/>
            <person name="Yu Q."/>
            <person name="An N."/>
            <person name="Chen Y."/>
            <person name="Cai Q."/>
            <person name="Wang B."/>
            <person name="Liu B."/>
            <person name="Min J."/>
            <person name="Huang Y."/>
            <person name="Wu H."/>
            <person name="Li Z."/>
            <person name="Zhang Y."/>
            <person name="Yin Y."/>
            <person name="Song W."/>
            <person name="Jiang J."/>
            <person name="Jackson S.A."/>
            <person name="Wing R.A."/>
            <person name="Wang J."/>
            <person name="Chen M."/>
        </authorList>
    </citation>
    <scope>NUCLEOTIDE SEQUENCE [LARGE SCALE GENOMIC DNA]</scope>
    <source>
        <strain evidence="2">cv. IRGC 101232</strain>
    </source>
</reference>